<sequence>MSTATETREQVVRLTQSVVRERLAAGCRSSARSPRSSGTWGSSAQVRKGNLS</sequence>
<dbReference type="EMBL" id="CP010519">
    <property type="protein sequence ID" value="AJE87338.1"/>
    <property type="molecule type" value="Genomic_DNA"/>
</dbReference>
<protein>
    <submittedName>
        <fullName evidence="2">Uncharacterized protein</fullName>
    </submittedName>
</protein>
<proteinExistence type="predicted"/>
<name>A0A0B5EX20_STRA4</name>
<reference evidence="2 3" key="1">
    <citation type="submission" date="2015-01" db="EMBL/GenBank/DDBJ databases">
        <title>Enhanced salinomycin production by adjusting the supply of polyketide extender units in Streptomyce albus DSM 41398.</title>
        <authorList>
            <person name="Lu C."/>
        </authorList>
    </citation>
    <scope>NUCLEOTIDE SEQUENCE [LARGE SCALE GENOMIC DNA]</scope>
    <source>
        <strain evidence="3">ATCC 21838 / DSM 41398 / FERM P-419 / JCM 4703 / NBRC 107858</strain>
    </source>
</reference>
<evidence type="ECO:0000256" key="1">
    <source>
        <dbReference type="SAM" id="MobiDB-lite"/>
    </source>
</evidence>
<feature type="compositionally biased region" description="Polar residues" evidence="1">
    <location>
        <begin position="30"/>
        <end position="52"/>
    </location>
</feature>
<accession>A0A0B5EX20</accession>
<dbReference type="KEGG" id="sals:SLNWT_6962"/>
<gene>
    <name evidence="2" type="ORF">SLNWT_6962</name>
</gene>
<feature type="region of interest" description="Disordered" evidence="1">
    <location>
        <begin position="25"/>
        <end position="52"/>
    </location>
</feature>
<evidence type="ECO:0000313" key="2">
    <source>
        <dbReference type="EMBL" id="AJE87338.1"/>
    </source>
</evidence>
<dbReference type="AlphaFoldDB" id="A0A0B5EX20"/>
<dbReference type="Proteomes" id="UP000031523">
    <property type="component" value="Chromosome"/>
</dbReference>
<keyword evidence="3" id="KW-1185">Reference proteome</keyword>
<organism evidence="2 3">
    <name type="scientific">Streptomyces albus (strain ATCC 21838 / DSM 41398 / FERM P-419 / JCM 4703 / NBRC 107858)</name>
    <dbReference type="NCBI Taxonomy" id="1081613"/>
    <lineage>
        <taxon>Bacteria</taxon>
        <taxon>Bacillati</taxon>
        <taxon>Actinomycetota</taxon>
        <taxon>Actinomycetes</taxon>
        <taxon>Kitasatosporales</taxon>
        <taxon>Streptomycetaceae</taxon>
        <taxon>Streptomyces</taxon>
    </lineage>
</organism>
<evidence type="ECO:0000313" key="3">
    <source>
        <dbReference type="Proteomes" id="UP000031523"/>
    </source>
</evidence>